<dbReference type="SUPFAM" id="SSF47090">
    <property type="entry name" value="PGBD-like"/>
    <property type="match status" value="1"/>
</dbReference>
<dbReference type="InterPro" id="IPR036366">
    <property type="entry name" value="PGBDSf"/>
</dbReference>
<keyword evidence="2" id="KW-0472">Membrane</keyword>
<proteinExistence type="predicted"/>
<keyword evidence="2" id="KW-0812">Transmembrane</keyword>
<dbReference type="Gene3D" id="1.10.101.10">
    <property type="entry name" value="PGBD-like superfamily/PGBD"/>
    <property type="match status" value="1"/>
</dbReference>
<comment type="caution">
    <text evidence="4">The sequence shown here is derived from an EMBL/GenBank/DDBJ whole genome shotgun (WGS) entry which is preliminary data.</text>
</comment>
<feature type="region of interest" description="Disordered" evidence="1">
    <location>
        <begin position="1"/>
        <end position="38"/>
    </location>
</feature>
<feature type="domain" description="Peptidoglycan binding-like" evidence="3">
    <location>
        <begin position="290"/>
        <end position="344"/>
    </location>
</feature>
<evidence type="ECO:0000259" key="3">
    <source>
        <dbReference type="Pfam" id="PF01471"/>
    </source>
</evidence>
<protein>
    <submittedName>
        <fullName evidence="4">Peptidoglycan-binding protein</fullName>
    </submittedName>
</protein>
<evidence type="ECO:0000256" key="1">
    <source>
        <dbReference type="SAM" id="MobiDB-lite"/>
    </source>
</evidence>
<feature type="transmembrane region" description="Helical" evidence="2">
    <location>
        <begin position="58"/>
        <end position="78"/>
    </location>
</feature>
<reference evidence="4 5" key="1">
    <citation type="submission" date="2019-03" db="EMBL/GenBank/DDBJ databases">
        <title>Rhizobium sp. nov., an bacterium isolated from biocrust in Mu Us Desert.</title>
        <authorList>
            <person name="Lixiong L."/>
        </authorList>
    </citation>
    <scope>NUCLEOTIDE SEQUENCE [LARGE SCALE GENOMIC DNA]</scope>
    <source>
        <strain evidence="4 5">SPY-1</strain>
    </source>
</reference>
<gene>
    <name evidence="4" type="ORF">E2F50_10340</name>
</gene>
<keyword evidence="5" id="KW-1185">Reference proteome</keyword>
<feature type="region of interest" description="Disordered" evidence="1">
    <location>
        <begin position="249"/>
        <end position="283"/>
    </location>
</feature>
<dbReference type="Proteomes" id="UP000295238">
    <property type="component" value="Unassembled WGS sequence"/>
</dbReference>
<keyword evidence="2" id="KW-1133">Transmembrane helix</keyword>
<sequence>MSGRKQKSPDAGREMRRTDAGRNQARRPGKGRSVKEPGLASRLLMAAGSTAARHPKPLFGFAGFAVLFSFVAANALWYQPNGHPSPFLATRDPDDPNRIAGYRPLKRTAPADVTTFRIERAPEPPPPALAQPSQSADDAPALPQTHHAVPQPAVPQPEQAAAVAPAHDAAVPAQVAAPLPKPAMPQTARSQPQKSVQPQSGQVQRNPAAAGQNASAHPASAQPTKGPAGNRPAENVSMRAEDPIAAAIRSAERNPAMTPPADIPGTGWKNTTAAANAGPARSQASVPASNMVLQIQKGLANIAYTDVEVDGVAGSQTKAAIRRFEKHYRLPETGEPNDMVLKKLKAIGAL</sequence>
<organism evidence="4 5">
    <name type="scientific">Rhizobium deserti</name>
    <dbReference type="NCBI Taxonomy" id="2547961"/>
    <lineage>
        <taxon>Bacteria</taxon>
        <taxon>Pseudomonadati</taxon>
        <taxon>Pseudomonadota</taxon>
        <taxon>Alphaproteobacteria</taxon>
        <taxon>Hyphomicrobiales</taxon>
        <taxon>Rhizobiaceae</taxon>
        <taxon>Rhizobium/Agrobacterium group</taxon>
        <taxon>Rhizobium</taxon>
    </lineage>
</organism>
<name>A0A4R5UKG6_9HYPH</name>
<dbReference type="AlphaFoldDB" id="A0A4R5UKG6"/>
<feature type="compositionally biased region" description="Low complexity" evidence="1">
    <location>
        <begin position="148"/>
        <end position="178"/>
    </location>
</feature>
<evidence type="ECO:0000313" key="4">
    <source>
        <dbReference type="EMBL" id="TDK37269.1"/>
    </source>
</evidence>
<feature type="region of interest" description="Disordered" evidence="1">
    <location>
        <begin position="86"/>
        <end position="234"/>
    </location>
</feature>
<evidence type="ECO:0000256" key="2">
    <source>
        <dbReference type="SAM" id="Phobius"/>
    </source>
</evidence>
<dbReference type="Pfam" id="PF01471">
    <property type="entry name" value="PG_binding_1"/>
    <property type="match status" value="1"/>
</dbReference>
<evidence type="ECO:0000313" key="5">
    <source>
        <dbReference type="Proteomes" id="UP000295238"/>
    </source>
</evidence>
<dbReference type="InterPro" id="IPR002477">
    <property type="entry name" value="Peptidoglycan-bd-like"/>
</dbReference>
<accession>A0A4R5UKG6</accession>
<dbReference type="EMBL" id="SMTL01000002">
    <property type="protein sequence ID" value="TDK37269.1"/>
    <property type="molecule type" value="Genomic_DNA"/>
</dbReference>
<feature type="compositionally biased region" description="Basic and acidic residues" evidence="1">
    <location>
        <begin position="7"/>
        <end position="20"/>
    </location>
</feature>
<dbReference type="InterPro" id="IPR036365">
    <property type="entry name" value="PGBD-like_sf"/>
</dbReference>
<feature type="compositionally biased region" description="Polar residues" evidence="1">
    <location>
        <begin position="187"/>
        <end position="205"/>
    </location>
</feature>